<keyword evidence="4" id="KW-0479">Metal-binding</keyword>
<accession>A0A7G5EFE0</accession>
<evidence type="ECO:0000256" key="7">
    <source>
        <dbReference type="ARBA" id="ARBA00022989"/>
    </source>
</evidence>
<evidence type="ECO:0000256" key="10">
    <source>
        <dbReference type="RuleBase" id="RU003983"/>
    </source>
</evidence>
<feature type="transmembrane region" description="Helical" evidence="11">
    <location>
        <begin position="15"/>
        <end position="41"/>
    </location>
</feature>
<evidence type="ECO:0000259" key="12">
    <source>
        <dbReference type="Pfam" id="PF01435"/>
    </source>
</evidence>
<gene>
    <name evidence="13" type="ORF">HS961_07595</name>
</gene>
<protein>
    <submittedName>
        <fullName evidence="13">M48 family metalloprotease</fullName>
    </submittedName>
</protein>
<dbReference type="InterPro" id="IPR001915">
    <property type="entry name" value="Peptidase_M48"/>
</dbReference>
<dbReference type="GO" id="GO:0046872">
    <property type="term" value="F:metal ion binding"/>
    <property type="evidence" value="ECO:0007669"/>
    <property type="project" value="UniProtKB-KW"/>
</dbReference>
<dbReference type="GO" id="GO:0004222">
    <property type="term" value="F:metalloendopeptidase activity"/>
    <property type="evidence" value="ECO:0007669"/>
    <property type="project" value="InterPro"/>
</dbReference>
<organism evidence="13 14">
    <name type="scientific">Comamonas piscis</name>
    <dbReference type="NCBI Taxonomy" id="1562974"/>
    <lineage>
        <taxon>Bacteria</taxon>
        <taxon>Pseudomonadati</taxon>
        <taxon>Pseudomonadota</taxon>
        <taxon>Betaproteobacteria</taxon>
        <taxon>Burkholderiales</taxon>
        <taxon>Comamonadaceae</taxon>
        <taxon>Comamonas</taxon>
    </lineage>
</organism>
<feature type="transmembrane region" description="Helical" evidence="11">
    <location>
        <begin position="61"/>
        <end position="84"/>
    </location>
</feature>
<evidence type="ECO:0000256" key="3">
    <source>
        <dbReference type="ARBA" id="ARBA00022692"/>
    </source>
</evidence>
<sequence>MTFWDFQASARRRTWGLLAAFALLVLGIVAGVHLVLALVFWTPALVAVAFSSLRLEQVAVHYPAGFLATNVGIVTLMVLGGAWIKRSNLSQGGLHLAKQLGARAALPSVSHAEQQYLNIVDELCIASGAQRPQAMVLPRDLSLNAFAAAWKAEDAVIVVSMGALNYLSRDELKGVVAHELSHLHEGDTRLNMELAGYVFGLEMLFNYGSDWVERGVSLFGRPLMAVGWLGWLAAQALKAAVSRQREYLADARALQWTRNPDGLGRVLRKALWLQDYPLQADALQPRAAAAGAYSPLVDHMLLLDVHSVEEMHDFWHLGGARWLASHPTLEERIARVYGEEEAREALPLQDAEQRWVNPFSAPLPLGEPQASPLR</sequence>
<dbReference type="Proteomes" id="UP000515240">
    <property type="component" value="Chromosome"/>
</dbReference>
<feature type="domain" description="Peptidase M48" evidence="12">
    <location>
        <begin position="117"/>
        <end position="336"/>
    </location>
</feature>
<dbReference type="AlphaFoldDB" id="A0A7G5EFE0"/>
<dbReference type="PANTHER" id="PTHR43221:SF2">
    <property type="entry name" value="PROTEASE HTPX HOMOLOG"/>
    <property type="match status" value="1"/>
</dbReference>
<evidence type="ECO:0000256" key="8">
    <source>
        <dbReference type="ARBA" id="ARBA00023049"/>
    </source>
</evidence>
<keyword evidence="6 10" id="KW-0862">Zinc</keyword>
<evidence type="ECO:0000256" key="4">
    <source>
        <dbReference type="ARBA" id="ARBA00022723"/>
    </source>
</evidence>
<evidence type="ECO:0000256" key="1">
    <source>
        <dbReference type="ARBA" id="ARBA00022475"/>
    </source>
</evidence>
<dbReference type="EMBL" id="CP058554">
    <property type="protein sequence ID" value="QMV72715.1"/>
    <property type="molecule type" value="Genomic_DNA"/>
</dbReference>
<comment type="similarity">
    <text evidence="10">Belongs to the peptidase M48 family.</text>
</comment>
<dbReference type="Pfam" id="PF01435">
    <property type="entry name" value="Peptidase_M48"/>
    <property type="match status" value="1"/>
</dbReference>
<keyword evidence="1" id="KW-1003">Cell membrane</keyword>
<dbReference type="KEGG" id="cpis:HS961_07595"/>
<dbReference type="PANTHER" id="PTHR43221">
    <property type="entry name" value="PROTEASE HTPX"/>
    <property type="match status" value="1"/>
</dbReference>
<evidence type="ECO:0000313" key="14">
    <source>
        <dbReference type="Proteomes" id="UP000515240"/>
    </source>
</evidence>
<keyword evidence="5 10" id="KW-0378">Hydrolase</keyword>
<proteinExistence type="inferred from homology"/>
<evidence type="ECO:0000256" key="11">
    <source>
        <dbReference type="SAM" id="Phobius"/>
    </source>
</evidence>
<keyword evidence="8 10" id="KW-0482">Metalloprotease</keyword>
<evidence type="ECO:0000256" key="9">
    <source>
        <dbReference type="ARBA" id="ARBA00023136"/>
    </source>
</evidence>
<comment type="cofactor">
    <cofactor evidence="10">
        <name>Zn(2+)</name>
        <dbReference type="ChEBI" id="CHEBI:29105"/>
    </cofactor>
    <text evidence="10">Binds 1 zinc ion per subunit.</text>
</comment>
<reference evidence="13 14" key="1">
    <citation type="journal article" date="2020" name="G3 (Bethesda)">
        <title>CeMbio - The Caenorhabditis elegans Microbiome Resource.</title>
        <authorList>
            <person name="Dirksen P."/>
            <person name="Assie A."/>
            <person name="Zimmermann J."/>
            <person name="Zhang F."/>
            <person name="Tietje A.M."/>
            <person name="Marsh S.A."/>
            <person name="Felix M.A."/>
            <person name="Shapira M."/>
            <person name="Kaleta C."/>
            <person name="Schulenburg H."/>
            <person name="Samuel B."/>
        </authorList>
    </citation>
    <scope>NUCLEOTIDE SEQUENCE [LARGE SCALE GENOMIC DNA]</scope>
    <source>
        <strain evidence="13 14">BIGb0172</strain>
    </source>
</reference>
<evidence type="ECO:0000256" key="6">
    <source>
        <dbReference type="ARBA" id="ARBA00022833"/>
    </source>
</evidence>
<dbReference type="Gene3D" id="3.30.2010.10">
    <property type="entry name" value="Metalloproteases ('zincins'), catalytic domain"/>
    <property type="match status" value="1"/>
</dbReference>
<name>A0A7G5EFE0_9BURK</name>
<keyword evidence="14" id="KW-1185">Reference proteome</keyword>
<keyword evidence="9 11" id="KW-0472">Membrane</keyword>
<dbReference type="GO" id="GO:0006508">
    <property type="term" value="P:proteolysis"/>
    <property type="evidence" value="ECO:0007669"/>
    <property type="project" value="UniProtKB-KW"/>
</dbReference>
<keyword evidence="3 11" id="KW-0812">Transmembrane</keyword>
<dbReference type="InterPro" id="IPR050083">
    <property type="entry name" value="HtpX_protease"/>
</dbReference>
<evidence type="ECO:0000256" key="2">
    <source>
        <dbReference type="ARBA" id="ARBA00022670"/>
    </source>
</evidence>
<keyword evidence="7 11" id="KW-1133">Transmembrane helix</keyword>
<evidence type="ECO:0000256" key="5">
    <source>
        <dbReference type="ARBA" id="ARBA00022801"/>
    </source>
</evidence>
<keyword evidence="2 10" id="KW-0645">Protease</keyword>
<evidence type="ECO:0000313" key="13">
    <source>
        <dbReference type="EMBL" id="QMV72715.1"/>
    </source>
</evidence>
<dbReference type="RefSeq" id="WP_182327127.1">
    <property type="nucleotide sequence ID" value="NZ_CP058554.1"/>
</dbReference>